<evidence type="ECO:0000256" key="2">
    <source>
        <dbReference type="ARBA" id="ARBA00004230"/>
    </source>
</evidence>
<gene>
    <name evidence="16" type="primary">CCDC181</name>
</gene>
<name>A0ABM3Z1M5_PANGU</name>
<dbReference type="Proteomes" id="UP001652622">
    <property type="component" value="Unplaced"/>
</dbReference>
<evidence type="ECO:0000256" key="12">
    <source>
        <dbReference type="ARBA" id="ARBA00023273"/>
    </source>
</evidence>
<evidence type="ECO:0000256" key="5">
    <source>
        <dbReference type="ARBA" id="ARBA00022306"/>
    </source>
</evidence>
<dbReference type="RefSeq" id="XP_060542270.1">
    <property type="nucleotide sequence ID" value="XM_060686287.1"/>
</dbReference>
<evidence type="ECO:0000256" key="6">
    <source>
        <dbReference type="ARBA" id="ARBA00022490"/>
    </source>
</evidence>
<evidence type="ECO:0000256" key="9">
    <source>
        <dbReference type="ARBA" id="ARBA00023054"/>
    </source>
</evidence>
<evidence type="ECO:0000313" key="16">
    <source>
        <dbReference type="RefSeq" id="XP_060542270.1"/>
    </source>
</evidence>
<evidence type="ECO:0000256" key="10">
    <source>
        <dbReference type="ARBA" id="ARBA00023069"/>
    </source>
</evidence>
<evidence type="ECO:0000256" key="8">
    <source>
        <dbReference type="ARBA" id="ARBA00022846"/>
    </source>
</evidence>
<organism evidence="15 16">
    <name type="scientific">Pantherophis guttatus</name>
    <name type="common">Corn snake</name>
    <name type="synonym">Elaphe guttata</name>
    <dbReference type="NCBI Taxonomy" id="94885"/>
    <lineage>
        <taxon>Eukaryota</taxon>
        <taxon>Metazoa</taxon>
        <taxon>Chordata</taxon>
        <taxon>Craniata</taxon>
        <taxon>Vertebrata</taxon>
        <taxon>Euteleostomi</taxon>
        <taxon>Lepidosauria</taxon>
        <taxon>Squamata</taxon>
        <taxon>Bifurcata</taxon>
        <taxon>Unidentata</taxon>
        <taxon>Episquamata</taxon>
        <taxon>Toxicofera</taxon>
        <taxon>Serpentes</taxon>
        <taxon>Colubroidea</taxon>
        <taxon>Colubridae</taxon>
        <taxon>Colubrinae</taxon>
        <taxon>Pantherophis</taxon>
    </lineage>
</organism>
<comment type="subcellular location">
    <subcellularLocation>
        <location evidence="2">Cell projection</location>
        <location evidence="2">Cilium</location>
        <location evidence="2">Flagellum</location>
    </subcellularLocation>
    <subcellularLocation>
        <location evidence="3">Cytoplasm</location>
        <location evidence="3">Cytoskeleton</location>
    </subcellularLocation>
</comment>
<keyword evidence="9" id="KW-0175">Coiled coil</keyword>
<accession>A0ABM3Z1M5</accession>
<feature type="compositionally biased region" description="Basic and acidic residues" evidence="14">
    <location>
        <begin position="58"/>
        <end position="69"/>
    </location>
</feature>
<keyword evidence="10" id="KW-0969">Cilium</keyword>
<dbReference type="PANTHER" id="PTHR14320">
    <property type="entry name" value="COILED-COIL DOMAIN-CONTAINING PROTEIN 181"/>
    <property type="match status" value="1"/>
</dbReference>
<feature type="compositionally biased region" description="Acidic residues" evidence="14">
    <location>
        <begin position="18"/>
        <end position="43"/>
    </location>
</feature>
<keyword evidence="7" id="KW-0493">Microtubule</keyword>
<feature type="region of interest" description="Disordered" evidence="14">
    <location>
        <begin position="1"/>
        <end position="144"/>
    </location>
</feature>
<keyword evidence="11" id="KW-0206">Cytoskeleton</keyword>
<evidence type="ECO:0000256" key="14">
    <source>
        <dbReference type="SAM" id="MobiDB-lite"/>
    </source>
</evidence>
<keyword evidence="12" id="KW-0966">Cell projection</keyword>
<protein>
    <recommendedName>
        <fullName evidence="5">Coiled-coil domain-containing protein 181</fullName>
    </recommendedName>
</protein>
<comment type="function">
    <text evidence="1">Microtubule-binding protein that localizes to the microtubular manchette of elongating spermatids.</text>
</comment>
<sequence>MSDKKETSESTDTGDTTEGGDYEDDFEKDLEWLINEEEKEISDDIQNHDDNEEDFETNTDKDLEDRKNPSQDSLEPEEILKDEERNSSQEPPEPEEALNDASQNEIRSVFELDPKALEPASDTDSESSGPESRLEVKEEDDEEDIKRYILEKIEEANKLLLGQEPLDETKERKLKFNDNIVELEVPSLTNIEVDKNDPYREQNIAGRLSQLRISNETGQEDIALSINGGIDDEHKDGKILVERDGKFELLSIRDIESQGLFPPLSISFSDIETQHVSSKSSYASAFGAKDESFLQTPITSCSPSKERYFFFPQPPPIRPSSAINITRNIERGRSPRRVQSAKVCLDVRSSTFCLSPRQKELQKQIEQRREKTRREEENQKKMLEDEKKKENDRVFQAWLQKKKDQMLQEKRVQRAKEIENLNSRKYFKATNICNISSSYLCSLQQLFEENRNPEEAFKLWLKRKQQEQIKEKQMQTLKEQEEGMFFLPRTAENDKAYKQWLRRKRRERREEQLVARERSKQFRQEARRAKQIENILHSISEPKSLRFTDQYC</sequence>
<keyword evidence="6" id="KW-0963">Cytoplasm</keyword>
<reference evidence="16" key="1">
    <citation type="submission" date="2025-08" db="UniProtKB">
        <authorList>
            <consortium name="RefSeq"/>
        </authorList>
    </citation>
    <scope>IDENTIFICATION</scope>
    <source>
        <tissue evidence="16">Blood</tissue>
    </source>
</reference>
<evidence type="ECO:0000256" key="11">
    <source>
        <dbReference type="ARBA" id="ARBA00023212"/>
    </source>
</evidence>
<dbReference type="InterPro" id="IPR026687">
    <property type="entry name" value="CCDC181"/>
</dbReference>
<proteinExistence type="inferred from homology"/>
<dbReference type="PANTHER" id="PTHR14320:SF2">
    <property type="entry name" value="COILED-COIL DOMAIN-CONTAINING PROTEIN 181"/>
    <property type="match status" value="1"/>
</dbReference>
<dbReference type="GeneID" id="117662531"/>
<evidence type="ECO:0000256" key="1">
    <source>
        <dbReference type="ARBA" id="ARBA00002213"/>
    </source>
</evidence>
<evidence type="ECO:0000256" key="4">
    <source>
        <dbReference type="ARBA" id="ARBA00005737"/>
    </source>
</evidence>
<keyword evidence="8" id="KW-0282">Flagellum</keyword>
<evidence type="ECO:0000256" key="3">
    <source>
        <dbReference type="ARBA" id="ARBA00004245"/>
    </source>
</evidence>
<evidence type="ECO:0000313" key="15">
    <source>
        <dbReference type="Proteomes" id="UP001652622"/>
    </source>
</evidence>
<evidence type="ECO:0000256" key="7">
    <source>
        <dbReference type="ARBA" id="ARBA00022701"/>
    </source>
</evidence>
<comment type="subunit">
    <text evidence="13">Homodimer. Interacts with HOOK1. Interacts with HOOK2. Interacts with HOOK3.</text>
</comment>
<evidence type="ECO:0000256" key="13">
    <source>
        <dbReference type="ARBA" id="ARBA00047162"/>
    </source>
</evidence>
<feature type="region of interest" description="Disordered" evidence="14">
    <location>
        <begin position="363"/>
        <end position="387"/>
    </location>
</feature>
<comment type="similarity">
    <text evidence="4">Belongs to the CCDC181 family.</text>
</comment>
<feature type="compositionally biased region" description="Basic and acidic residues" evidence="14">
    <location>
        <begin position="78"/>
        <end position="87"/>
    </location>
</feature>
<keyword evidence="15" id="KW-1185">Reference proteome</keyword>